<gene>
    <name evidence="1" type="ORF">CA260_17265</name>
</gene>
<organism evidence="1 2">
    <name type="scientific">Dyella jiangningensis</name>
    <dbReference type="NCBI Taxonomy" id="1379159"/>
    <lineage>
        <taxon>Bacteria</taxon>
        <taxon>Pseudomonadati</taxon>
        <taxon>Pseudomonadota</taxon>
        <taxon>Gammaproteobacteria</taxon>
        <taxon>Lysobacterales</taxon>
        <taxon>Rhodanobacteraceae</taxon>
        <taxon>Dyella</taxon>
    </lineage>
</organism>
<dbReference type="AlphaFoldDB" id="A0A328P0N1"/>
<dbReference type="InterPro" id="IPR052931">
    <property type="entry name" value="Prophage_regulatory_activator"/>
</dbReference>
<dbReference type="PANTHER" id="PTHR36154:SF1">
    <property type="entry name" value="DNA-BINDING TRANSCRIPTIONAL ACTIVATOR ALPA"/>
    <property type="match status" value="1"/>
</dbReference>
<name>A0A328P0N1_9GAMM</name>
<dbReference type="OrthoDB" id="8455288at2"/>
<comment type="caution">
    <text evidence="1">The sequence shown here is derived from an EMBL/GenBank/DDBJ whole genome shotgun (WGS) entry which is preliminary data.</text>
</comment>
<dbReference type="EMBL" id="NFZS01000004">
    <property type="protein sequence ID" value="RAO75787.1"/>
    <property type="molecule type" value="Genomic_DNA"/>
</dbReference>
<keyword evidence="2" id="KW-1185">Reference proteome</keyword>
<reference evidence="1 2" key="1">
    <citation type="journal article" date="2018" name="Genet. Mol. Biol.">
        <title>The genome sequence of Dyella jiangningensis FCAV SCS01 from a lignocellulose-decomposing microbial consortium metagenome reveals potential for biotechnological applications.</title>
        <authorList>
            <person name="Desiderato J.G."/>
            <person name="Alvarenga D.O."/>
            <person name="Constancio M.T.L."/>
            <person name="Alves L.M.C."/>
            <person name="Varani A.M."/>
        </authorList>
    </citation>
    <scope>NUCLEOTIDE SEQUENCE [LARGE SCALE GENOMIC DNA]</scope>
    <source>
        <strain evidence="1 2">FCAV SCS01</strain>
    </source>
</reference>
<dbReference type="Gene3D" id="1.10.238.160">
    <property type="match status" value="1"/>
</dbReference>
<dbReference type="Pfam" id="PF05930">
    <property type="entry name" value="Phage_AlpA"/>
    <property type="match status" value="1"/>
</dbReference>
<dbReference type="Proteomes" id="UP000248926">
    <property type="component" value="Unassembled WGS sequence"/>
</dbReference>
<protein>
    <recommendedName>
        <fullName evidence="3">AlpA family transcriptional regulator</fullName>
    </recommendedName>
</protein>
<dbReference type="InterPro" id="IPR010260">
    <property type="entry name" value="AlpA"/>
</dbReference>
<proteinExistence type="predicted"/>
<dbReference type="PANTHER" id="PTHR36154">
    <property type="entry name" value="DNA-BINDING TRANSCRIPTIONAL ACTIVATOR ALPA"/>
    <property type="match status" value="1"/>
</dbReference>
<dbReference type="RefSeq" id="WP_111984250.1">
    <property type="nucleotide sequence ID" value="NZ_NFZS01000004.1"/>
</dbReference>
<evidence type="ECO:0000313" key="2">
    <source>
        <dbReference type="Proteomes" id="UP000248926"/>
    </source>
</evidence>
<sequence length="76" mass="8600">MTKRFIKLDQVKQMTSLSRAAIYKRIAHGAFPAQVKLGATSVWLESEIEGWIQRKVDERDQSLARSLGSFIHGPSK</sequence>
<evidence type="ECO:0000313" key="1">
    <source>
        <dbReference type="EMBL" id="RAO75787.1"/>
    </source>
</evidence>
<evidence type="ECO:0008006" key="3">
    <source>
        <dbReference type="Google" id="ProtNLM"/>
    </source>
</evidence>
<accession>A0A328P0N1</accession>